<dbReference type="AlphaFoldDB" id="A0A5M3MQB2"/>
<feature type="region of interest" description="Disordered" evidence="1">
    <location>
        <begin position="192"/>
        <end position="219"/>
    </location>
</feature>
<gene>
    <name evidence="3" type="ORF">CONPUDRAFT_104536</name>
</gene>
<evidence type="ECO:0000256" key="1">
    <source>
        <dbReference type="SAM" id="MobiDB-lite"/>
    </source>
</evidence>
<name>A0A5M3MQB2_CONPW</name>
<dbReference type="EMBL" id="JH711578">
    <property type="protein sequence ID" value="EIW81247.1"/>
    <property type="molecule type" value="Genomic_DNA"/>
</dbReference>
<dbReference type="RefSeq" id="XP_007768644.1">
    <property type="nucleotide sequence ID" value="XM_007770454.1"/>
</dbReference>
<feature type="domain" description="Methyltransferase" evidence="2">
    <location>
        <begin position="132"/>
        <end position="341"/>
    </location>
</feature>
<dbReference type="InterPro" id="IPR029063">
    <property type="entry name" value="SAM-dependent_MTases_sf"/>
</dbReference>
<keyword evidence="4" id="KW-1185">Reference proteome</keyword>
<organism evidence="3 4">
    <name type="scientific">Coniophora puteana (strain RWD-64-598)</name>
    <name type="common">Brown rot fungus</name>
    <dbReference type="NCBI Taxonomy" id="741705"/>
    <lineage>
        <taxon>Eukaryota</taxon>
        <taxon>Fungi</taxon>
        <taxon>Dikarya</taxon>
        <taxon>Basidiomycota</taxon>
        <taxon>Agaricomycotina</taxon>
        <taxon>Agaricomycetes</taxon>
        <taxon>Agaricomycetidae</taxon>
        <taxon>Boletales</taxon>
        <taxon>Coniophorineae</taxon>
        <taxon>Coniophoraceae</taxon>
        <taxon>Coniophora</taxon>
    </lineage>
</organism>
<dbReference type="PANTHER" id="PTHR12496:SF0">
    <property type="entry name" value="METHYLTRANSFERASE DOMAIN-CONTAINING PROTEIN"/>
    <property type="match status" value="1"/>
</dbReference>
<reference evidence="4" key="1">
    <citation type="journal article" date="2012" name="Science">
        <title>The Paleozoic origin of enzymatic lignin decomposition reconstructed from 31 fungal genomes.</title>
        <authorList>
            <person name="Floudas D."/>
            <person name="Binder M."/>
            <person name="Riley R."/>
            <person name="Barry K."/>
            <person name="Blanchette R.A."/>
            <person name="Henrissat B."/>
            <person name="Martinez A.T."/>
            <person name="Otillar R."/>
            <person name="Spatafora J.W."/>
            <person name="Yadav J.S."/>
            <person name="Aerts A."/>
            <person name="Benoit I."/>
            <person name="Boyd A."/>
            <person name="Carlson A."/>
            <person name="Copeland A."/>
            <person name="Coutinho P.M."/>
            <person name="de Vries R.P."/>
            <person name="Ferreira P."/>
            <person name="Findley K."/>
            <person name="Foster B."/>
            <person name="Gaskell J."/>
            <person name="Glotzer D."/>
            <person name="Gorecki P."/>
            <person name="Heitman J."/>
            <person name="Hesse C."/>
            <person name="Hori C."/>
            <person name="Igarashi K."/>
            <person name="Jurgens J.A."/>
            <person name="Kallen N."/>
            <person name="Kersten P."/>
            <person name="Kohler A."/>
            <person name="Kuees U."/>
            <person name="Kumar T.K.A."/>
            <person name="Kuo A."/>
            <person name="LaButti K."/>
            <person name="Larrondo L.F."/>
            <person name="Lindquist E."/>
            <person name="Ling A."/>
            <person name="Lombard V."/>
            <person name="Lucas S."/>
            <person name="Lundell T."/>
            <person name="Martin R."/>
            <person name="McLaughlin D.J."/>
            <person name="Morgenstern I."/>
            <person name="Morin E."/>
            <person name="Murat C."/>
            <person name="Nagy L.G."/>
            <person name="Nolan M."/>
            <person name="Ohm R.A."/>
            <person name="Patyshakuliyeva A."/>
            <person name="Rokas A."/>
            <person name="Ruiz-Duenas F.J."/>
            <person name="Sabat G."/>
            <person name="Salamov A."/>
            <person name="Samejima M."/>
            <person name="Schmutz J."/>
            <person name="Slot J.C."/>
            <person name="St John F."/>
            <person name="Stenlid J."/>
            <person name="Sun H."/>
            <person name="Sun S."/>
            <person name="Syed K."/>
            <person name="Tsang A."/>
            <person name="Wiebenga A."/>
            <person name="Young D."/>
            <person name="Pisabarro A."/>
            <person name="Eastwood D.C."/>
            <person name="Martin F."/>
            <person name="Cullen D."/>
            <person name="Grigoriev I.V."/>
            <person name="Hibbett D.S."/>
        </authorList>
    </citation>
    <scope>NUCLEOTIDE SEQUENCE [LARGE SCALE GENOMIC DNA]</scope>
    <source>
        <strain evidence="4">RWD-64-598 SS2</strain>
    </source>
</reference>
<dbReference type="OrthoDB" id="10258156at2759"/>
<comment type="caution">
    <text evidence="3">The sequence shown here is derived from an EMBL/GenBank/DDBJ whole genome shotgun (WGS) entry which is preliminary data.</text>
</comment>
<dbReference type="InterPro" id="IPR025714">
    <property type="entry name" value="Methyltranfer_dom"/>
</dbReference>
<dbReference type="SUPFAM" id="SSF53335">
    <property type="entry name" value="S-adenosyl-L-methionine-dependent methyltransferases"/>
    <property type="match status" value="1"/>
</dbReference>
<dbReference type="Proteomes" id="UP000053558">
    <property type="component" value="Unassembled WGS sequence"/>
</dbReference>
<feature type="compositionally biased region" description="Basic and acidic residues" evidence="1">
    <location>
        <begin position="197"/>
        <end position="211"/>
    </location>
</feature>
<dbReference type="Gene3D" id="3.40.50.150">
    <property type="entry name" value="Vaccinia Virus protein VP39"/>
    <property type="match status" value="1"/>
</dbReference>
<sequence>MQTKEIWACLSSSLASSLLSLHPNDLAASNFQTPASWLPWWDWAGMPDDHPPWLTLLQYYNMRSNGQIEFRGQGGTVLDSLPLPDFDLIPKELLRLIDAICELQLDRLPHSIADAWETCPSLSGRTHGMSPKKEHESKRMVSCISNTLGCDELRDVRHVVDVGSGQGYLSRGLQDLGLHVLALDFNEVQTTGAQRWQSKEEKRRNKRDPKDAIGQLRQDSDGILHKDIQEADLGHHDRNVAQSCQGSLTHWTTHITPETLNFTINSWLEQSSHHIPSHSQLHISAHDAVPVLLVALHACGSLTLNVVRTFLSKYISGSDGQSNWTPRALVIVGCCYNLMSAGDFPLSRALRGENGRVRLSLAHLQLAAQVPSQWLRDDKAYDDCQLAIKKVVYRALLQIVLQRNRDQGFRNSSEVDGALDDPGLQGIGETIQNRRLGKLNNAAYRDWQTFVTHALKKMDVKDDELGQIQISVDERRGLEQRLSVLHVLRCLLGPLIESLIILDRYDWLRESLAEAKAKGRASMKAELSNIFDQRTGSARNIAIVIRPEQGCGS</sequence>
<proteinExistence type="predicted"/>
<evidence type="ECO:0000313" key="4">
    <source>
        <dbReference type="Proteomes" id="UP000053558"/>
    </source>
</evidence>
<dbReference type="InterPro" id="IPR052220">
    <property type="entry name" value="METTL25"/>
</dbReference>
<protein>
    <recommendedName>
        <fullName evidence="2">Methyltransferase domain-containing protein</fullName>
    </recommendedName>
</protein>
<accession>A0A5M3MQB2</accession>
<dbReference type="PANTHER" id="PTHR12496">
    <property type="entry name" value="CGI-41 METHYLTRANSFERASE"/>
    <property type="match status" value="1"/>
</dbReference>
<evidence type="ECO:0000313" key="3">
    <source>
        <dbReference type="EMBL" id="EIW81247.1"/>
    </source>
</evidence>
<dbReference type="KEGG" id="cput:CONPUDRAFT_104536"/>
<dbReference type="OMA" id="SDINDPP"/>
<dbReference type="GeneID" id="19198488"/>
<dbReference type="Pfam" id="PF13679">
    <property type="entry name" value="Methyltransf_32"/>
    <property type="match status" value="1"/>
</dbReference>
<evidence type="ECO:0000259" key="2">
    <source>
        <dbReference type="Pfam" id="PF13679"/>
    </source>
</evidence>